<dbReference type="EMBL" id="CAEZXW010000018">
    <property type="protein sequence ID" value="CAB4697935.1"/>
    <property type="molecule type" value="Genomic_DNA"/>
</dbReference>
<proteinExistence type="predicted"/>
<evidence type="ECO:0000313" key="1">
    <source>
        <dbReference type="EMBL" id="CAB4697935.1"/>
    </source>
</evidence>
<dbReference type="PROSITE" id="PS51257">
    <property type="entry name" value="PROKAR_LIPOPROTEIN"/>
    <property type="match status" value="1"/>
</dbReference>
<protein>
    <submittedName>
        <fullName evidence="3">Unannotated protein</fullName>
    </submittedName>
</protein>
<sequence length="140" mass="14712">MNRRITSTLIVSALIASTTLAGCSSKADPSAMRSECSKIADILGVVLEDLTTINDGLGQLDVSQFTERRNNLQDQQTKLSALDITDGILANDVKNMSGALQVVIDDLGRIAKDGPDAISSTASDIDKLTATAERVTGSCL</sequence>
<dbReference type="AlphaFoldDB" id="A0A6J7SCJ5"/>
<name>A0A6J7SCJ5_9ZZZZ</name>
<dbReference type="EMBL" id="CAFBQF010000072">
    <property type="protein sequence ID" value="CAB5054242.1"/>
    <property type="molecule type" value="Genomic_DNA"/>
</dbReference>
<dbReference type="EMBL" id="CAFBQA010000033">
    <property type="protein sequence ID" value="CAB5038120.1"/>
    <property type="molecule type" value="Genomic_DNA"/>
</dbReference>
<accession>A0A6J7SCJ5</accession>
<evidence type="ECO:0000313" key="2">
    <source>
        <dbReference type="EMBL" id="CAB4774976.1"/>
    </source>
</evidence>
<organism evidence="3">
    <name type="scientific">freshwater metagenome</name>
    <dbReference type="NCBI Taxonomy" id="449393"/>
    <lineage>
        <taxon>unclassified sequences</taxon>
        <taxon>metagenomes</taxon>
        <taxon>ecological metagenomes</taxon>
    </lineage>
</organism>
<reference evidence="3" key="1">
    <citation type="submission" date="2020-05" db="EMBL/GenBank/DDBJ databases">
        <authorList>
            <person name="Chiriac C."/>
            <person name="Salcher M."/>
            <person name="Ghai R."/>
            <person name="Kavagutti S V."/>
        </authorList>
    </citation>
    <scope>NUCLEOTIDE SEQUENCE</scope>
</reference>
<evidence type="ECO:0000313" key="3">
    <source>
        <dbReference type="EMBL" id="CAB5038120.1"/>
    </source>
</evidence>
<dbReference type="EMBL" id="CAEZZQ010000042">
    <property type="protein sequence ID" value="CAB4774976.1"/>
    <property type="molecule type" value="Genomic_DNA"/>
</dbReference>
<gene>
    <name evidence="1" type="ORF">UFOPK2593_00458</name>
    <name evidence="2" type="ORF">UFOPK2894_00810</name>
    <name evidence="3" type="ORF">UFOPK4234_00744</name>
    <name evidence="4" type="ORF">UFOPK4295_01231</name>
</gene>
<evidence type="ECO:0000313" key="4">
    <source>
        <dbReference type="EMBL" id="CAB5054242.1"/>
    </source>
</evidence>